<evidence type="ECO:0000313" key="1">
    <source>
        <dbReference type="EMBL" id="NLH35028.1"/>
    </source>
</evidence>
<dbReference type="Proteomes" id="UP000559962">
    <property type="component" value="Unassembled WGS sequence"/>
</dbReference>
<reference evidence="1 2" key="1">
    <citation type="journal article" date="2020" name="Biotechnol. Biofuels">
        <title>New insights from the biogas microbiome by comprehensive genome-resolved metagenomics of nearly 1600 species originating from multiple anaerobic digesters.</title>
        <authorList>
            <person name="Campanaro S."/>
            <person name="Treu L."/>
            <person name="Rodriguez-R L.M."/>
            <person name="Kovalovszki A."/>
            <person name="Ziels R.M."/>
            <person name="Maus I."/>
            <person name="Zhu X."/>
            <person name="Kougias P.G."/>
            <person name="Basile A."/>
            <person name="Luo G."/>
            <person name="Schluter A."/>
            <person name="Konstantinidis K.T."/>
            <person name="Angelidaki I."/>
        </authorList>
    </citation>
    <scope>NUCLEOTIDE SEQUENCE [LARGE SCALE GENOMIC DNA]</scope>
    <source>
        <strain evidence="1">AS27yjCOA_61</strain>
    </source>
</reference>
<evidence type="ECO:0000313" key="2">
    <source>
        <dbReference type="Proteomes" id="UP000559962"/>
    </source>
</evidence>
<protein>
    <submittedName>
        <fullName evidence="1">Uncharacterized protein</fullName>
    </submittedName>
</protein>
<gene>
    <name evidence="1" type="ORF">GX453_03210</name>
</gene>
<proteinExistence type="predicted"/>
<organism evidence="1 2">
    <name type="scientific">Pseudolactococcus chungangensis</name>
    <dbReference type="NCBI Taxonomy" id="451457"/>
    <lineage>
        <taxon>Bacteria</taxon>
        <taxon>Bacillati</taxon>
        <taxon>Bacillota</taxon>
        <taxon>Bacilli</taxon>
        <taxon>Lactobacillales</taxon>
        <taxon>Streptococcaceae</taxon>
        <taxon>Pseudolactococcus</taxon>
    </lineage>
</organism>
<accession>A0A847J070</accession>
<comment type="caution">
    <text evidence="1">The sequence shown here is derived from an EMBL/GenBank/DDBJ whole genome shotgun (WGS) entry which is preliminary data.</text>
</comment>
<sequence>MTIKFTKYGKNVALPITINIPNLEKFRAEFIDFGHRNSPEKSEKASSYANYIEYLIQNYYDNFDEILNPLDKKSAEKLAAFRTISESLFIDYNRSESRFPNAAIEEFIKYHEK</sequence>
<dbReference type="EMBL" id="JAAYVO010000043">
    <property type="protein sequence ID" value="NLH35028.1"/>
    <property type="molecule type" value="Genomic_DNA"/>
</dbReference>
<dbReference type="RefSeq" id="WP_273099254.1">
    <property type="nucleotide sequence ID" value="NZ_CAUQCH010000013.1"/>
</dbReference>
<name>A0A847J070_9LACT</name>
<dbReference type="AlphaFoldDB" id="A0A847J070"/>